<gene>
    <name evidence="16" type="ORF">E2F43_17535</name>
</gene>
<keyword evidence="8 12" id="KW-0798">TonB box</keyword>
<dbReference type="PANTHER" id="PTHR32552">
    <property type="entry name" value="FERRICHROME IRON RECEPTOR-RELATED"/>
    <property type="match status" value="1"/>
</dbReference>
<keyword evidence="10 11" id="KW-0998">Cell outer membrane</keyword>
<dbReference type="GO" id="GO:0006826">
    <property type="term" value="P:iron ion transport"/>
    <property type="evidence" value="ECO:0007669"/>
    <property type="project" value="UniProtKB-KW"/>
</dbReference>
<dbReference type="Proteomes" id="UP000295554">
    <property type="component" value="Unassembled WGS sequence"/>
</dbReference>
<evidence type="ECO:0000313" key="16">
    <source>
        <dbReference type="EMBL" id="TDG12149.1"/>
    </source>
</evidence>
<dbReference type="OrthoDB" id="7051185at2"/>
<dbReference type="InterPro" id="IPR036942">
    <property type="entry name" value="Beta-barrel_TonB_sf"/>
</dbReference>
<evidence type="ECO:0000259" key="14">
    <source>
        <dbReference type="Pfam" id="PF00593"/>
    </source>
</evidence>
<evidence type="ECO:0000256" key="13">
    <source>
        <dbReference type="SAM" id="MobiDB-lite"/>
    </source>
</evidence>
<dbReference type="CDD" id="cd01347">
    <property type="entry name" value="ligand_gated_channel"/>
    <property type="match status" value="1"/>
</dbReference>
<comment type="caution">
    <text evidence="16">The sequence shown here is derived from an EMBL/GenBank/DDBJ whole genome shotgun (WGS) entry which is preliminary data.</text>
</comment>
<evidence type="ECO:0000313" key="17">
    <source>
        <dbReference type="Proteomes" id="UP000295554"/>
    </source>
</evidence>
<evidence type="ECO:0000256" key="9">
    <source>
        <dbReference type="ARBA" id="ARBA00023136"/>
    </source>
</evidence>
<dbReference type="InterPro" id="IPR039426">
    <property type="entry name" value="TonB-dep_rcpt-like"/>
</dbReference>
<feature type="domain" description="TonB-dependent receptor-like beta-barrel" evidence="14">
    <location>
        <begin position="253"/>
        <end position="713"/>
    </location>
</feature>
<evidence type="ECO:0000256" key="4">
    <source>
        <dbReference type="ARBA" id="ARBA00022496"/>
    </source>
</evidence>
<keyword evidence="5 11" id="KW-0812">Transmembrane</keyword>
<dbReference type="RefSeq" id="WP_133215089.1">
    <property type="nucleotide sequence ID" value="NZ_SMSE01000004.1"/>
</dbReference>
<keyword evidence="4" id="KW-0410">Iron transport</keyword>
<comment type="similarity">
    <text evidence="11 12">Belongs to the TonB-dependent receptor family.</text>
</comment>
<keyword evidence="16" id="KW-0675">Receptor</keyword>
<dbReference type="PROSITE" id="PS52016">
    <property type="entry name" value="TONB_DEPENDENT_REC_3"/>
    <property type="match status" value="1"/>
</dbReference>
<keyword evidence="2 11" id="KW-0813">Transport</keyword>
<dbReference type="InterPro" id="IPR012910">
    <property type="entry name" value="Plug_dom"/>
</dbReference>
<name>A0A4R5LP45_9GAMM</name>
<accession>A0A4R5LP45</accession>
<keyword evidence="6" id="KW-0408">Iron</keyword>
<dbReference type="EMBL" id="SMSE01000004">
    <property type="protein sequence ID" value="TDG12149.1"/>
    <property type="molecule type" value="Genomic_DNA"/>
</dbReference>
<reference evidence="16 17" key="1">
    <citation type="submission" date="2019-03" db="EMBL/GenBank/DDBJ databases">
        <title>Seongchinamella monodicae gen. nov., sp. nov., a novel member of the Gammaproteobacteria isolated from a tidal mudflat of beach.</title>
        <authorList>
            <person name="Yang H.G."/>
            <person name="Kang J.W."/>
            <person name="Lee S.D."/>
        </authorList>
    </citation>
    <scope>NUCLEOTIDE SEQUENCE [LARGE SCALE GENOMIC DNA]</scope>
    <source>
        <strain evidence="16 17">GH4-78</strain>
    </source>
</reference>
<organism evidence="16 17">
    <name type="scientific">Seongchinamella unica</name>
    <dbReference type="NCBI Taxonomy" id="2547392"/>
    <lineage>
        <taxon>Bacteria</taxon>
        <taxon>Pseudomonadati</taxon>
        <taxon>Pseudomonadota</taxon>
        <taxon>Gammaproteobacteria</taxon>
        <taxon>Cellvibrionales</taxon>
        <taxon>Halieaceae</taxon>
        <taxon>Seongchinamella</taxon>
    </lineage>
</organism>
<comment type="subcellular location">
    <subcellularLocation>
        <location evidence="1 11">Cell outer membrane</location>
        <topology evidence="1 11">Multi-pass membrane protein</topology>
    </subcellularLocation>
</comment>
<keyword evidence="17" id="KW-1185">Reference proteome</keyword>
<evidence type="ECO:0000256" key="7">
    <source>
        <dbReference type="ARBA" id="ARBA00023065"/>
    </source>
</evidence>
<keyword evidence="7" id="KW-0406">Ion transport</keyword>
<evidence type="ECO:0000256" key="11">
    <source>
        <dbReference type="PROSITE-ProRule" id="PRU01360"/>
    </source>
</evidence>
<evidence type="ECO:0000259" key="15">
    <source>
        <dbReference type="Pfam" id="PF07715"/>
    </source>
</evidence>
<sequence>MTGIEKTAQPRNLKPLAAAIGATLLTGLALPTVAQGDQPRGSAATMLEEVTVTARKREESSQDVPLSVTAFNSDQVEALKIRDLSNMSVGMPNVSLEDSGTVRGVANFSIRGLGIASSIPSIDPTVGVFSNGVYLGMNWGVIFDMFDVESVEVLRGPQGTLFGRNVTGGAVLINNKKPGDELEASVRVAADIGEEGGTNSYLMGAVGGPLSDNLAARLVVYYNDDEGRFENLATGNDHGGIEQKMARGTLVWTPGDRNELTLRYEYSDADGDGPAGQTHLTGTGVPGTPENFDKDSFDYSIDEEGFQINETNFFTAEYNRDVDFGDGTITAIYGYREFQSETMSDIDSQPVWLFHAPAWMDSEQNTFELRYNGYLAERANVTVGGFYFDHDLLYHERRNLLGIATGGVAPALTQDGGGNYQVESYTVFAQVDYELNESWTLTAGVNYSSEEKDVKIASLNLNVNSPCNIVDGPSCPFDFVDDESWDNWAPKLGVSYLLNDDSQLYAHWTRGYRSGGYNLRNTDPTEAPGPFDEEEVNNYEFGYKSTQDWGRLNAAVFYSQIDDQQREVNLPSESSGVLQLIKNTADTTIWGVEVDGTFSLTENLILLASIGYTDASYDKVRFDLNGDGVVDGGDKALELPRAPELTWSLGLSHDLTIGDWGYLTSRATWSYRDEYAYTDNNLGYAEDIDMVDAGLDLYSNDGHWVFSLYGRNLLDEASFGGITPLPADLGGVPLGGSFSPLNPGRRYGLEVTYNFF</sequence>
<protein>
    <submittedName>
        <fullName evidence="16">TonB-dependent receptor</fullName>
    </submittedName>
</protein>
<evidence type="ECO:0000256" key="5">
    <source>
        <dbReference type="ARBA" id="ARBA00022692"/>
    </source>
</evidence>
<dbReference type="SUPFAM" id="SSF56935">
    <property type="entry name" value="Porins"/>
    <property type="match status" value="1"/>
</dbReference>
<evidence type="ECO:0000256" key="6">
    <source>
        <dbReference type="ARBA" id="ARBA00023004"/>
    </source>
</evidence>
<keyword evidence="9 11" id="KW-0472">Membrane</keyword>
<dbReference type="Pfam" id="PF07715">
    <property type="entry name" value="Plug"/>
    <property type="match status" value="1"/>
</dbReference>
<dbReference type="AlphaFoldDB" id="A0A4R5LP45"/>
<dbReference type="PANTHER" id="PTHR32552:SF81">
    <property type="entry name" value="TONB-DEPENDENT OUTER MEMBRANE RECEPTOR"/>
    <property type="match status" value="1"/>
</dbReference>
<keyword evidence="3 11" id="KW-1134">Transmembrane beta strand</keyword>
<feature type="region of interest" description="Disordered" evidence="13">
    <location>
        <begin position="269"/>
        <end position="291"/>
    </location>
</feature>
<dbReference type="InterPro" id="IPR000531">
    <property type="entry name" value="Beta-barrel_TonB"/>
</dbReference>
<evidence type="ECO:0000256" key="12">
    <source>
        <dbReference type="RuleBase" id="RU003357"/>
    </source>
</evidence>
<dbReference type="GO" id="GO:0009279">
    <property type="term" value="C:cell outer membrane"/>
    <property type="evidence" value="ECO:0007669"/>
    <property type="project" value="UniProtKB-SubCell"/>
</dbReference>
<evidence type="ECO:0000256" key="2">
    <source>
        <dbReference type="ARBA" id="ARBA00022448"/>
    </source>
</evidence>
<evidence type="ECO:0000256" key="1">
    <source>
        <dbReference type="ARBA" id="ARBA00004571"/>
    </source>
</evidence>
<proteinExistence type="inferred from homology"/>
<evidence type="ECO:0000256" key="10">
    <source>
        <dbReference type="ARBA" id="ARBA00023237"/>
    </source>
</evidence>
<dbReference type="Gene3D" id="2.40.170.20">
    <property type="entry name" value="TonB-dependent receptor, beta-barrel domain"/>
    <property type="match status" value="1"/>
</dbReference>
<evidence type="ECO:0000256" key="3">
    <source>
        <dbReference type="ARBA" id="ARBA00022452"/>
    </source>
</evidence>
<feature type="domain" description="TonB-dependent receptor plug" evidence="15">
    <location>
        <begin position="62"/>
        <end position="170"/>
    </location>
</feature>
<evidence type="ECO:0000256" key="8">
    <source>
        <dbReference type="ARBA" id="ARBA00023077"/>
    </source>
</evidence>
<dbReference type="Pfam" id="PF00593">
    <property type="entry name" value="TonB_dep_Rec_b-barrel"/>
    <property type="match status" value="1"/>
</dbReference>